<accession>A0A8J4TDC4</accession>
<dbReference type="AlphaFoldDB" id="A0A8J4TDC4"/>
<dbReference type="InterPro" id="IPR001208">
    <property type="entry name" value="MCM_dom"/>
</dbReference>
<dbReference type="Pfam" id="PF00493">
    <property type="entry name" value="MCM"/>
    <property type="match status" value="1"/>
</dbReference>
<sequence length="445" mass="49611">MEQQTISLAKAGLVTRLNCRCSVLAAANPPPFTGGRTDEFGLPTPLLSRFDIIWRLVDPLNSTCWDRKIANFVLKLDRTKPIRAKSKLKLWSTDRLREYFSWVRQEFKPQLSNSAANLLQRYYTWRRKYLAENDVYSQSTLHGRCTLRLLESLVRLTKAHARLMACSEAGIEDAVVVIAMIDASLQSTAADGASPGITGFSSGLSAPEAIVFSDIPVDSKREYIEWSQSIQDALWKIDAKEVITCHEIGENDDSNNSTCGHEIEFGINECDEENSSWNAGTVNSTLSSLPLLASTQKTQLSRINELGAEPIESLSYPHHWPSAPRRKPLLPIKSTNQWTYLSKCTSADAEPDKISSTFIPKHASLTESKTDWQQRVSAKLSKFSSSSSIAIQDDAVEPTGLSIGHDELERCVIKPEQSGCPRTFDFASCLPFDVQLTDEDFEIDL</sequence>
<evidence type="ECO:0000259" key="4">
    <source>
        <dbReference type="PROSITE" id="PS50051"/>
    </source>
</evidence>
<dbReference type="GO" id="GO:0017116">
    <property type="term" value="F:single-stranded DNA helicase activity"/>
    <property type="evidence" value="ECO:0007669"/>
    <property type="project" value="TreeGrafter"/>
</dbReference>
<proteinExistence type="predicted"/>
<dbReference type="PANTHER" id="PTHR11630:SF48">
    <property type="entry name" value="DNA HELICASE MCM9"/>
    <property type="match status" value="1"/>
</dbReference>
<keyword evidence="1" id="KW-0547">Nucleotide-binding</keyword>
<dbReference type="SUPFAM" id="SSF52540">
    <property type="entry name" value="P-loop containing nucleoside triphosphate hydrolases"/>
    <property type="match status" value="1"/>
</dbReference>
<dbReference type="InterPro" id="IPR027417">
    <property type="entry name" value="P-loop_NTPase"/>
</dbReference>
<protein>
    <recommendedName>
        <fullName evidence="4">MCM C-terminal AAA(+) ATPase domain-containing protein</fullName>
    </recommendedName>
</protein>
<keyword evidence="2" id="KW-0067">ATP-binding</keyword>
<name>A0A8J4TDC4_9TREM</name>
<dbReference type="GO" id="GO:0005634">
    <property type="term" value="C:nucleus"/>
    <property type="evidence" value="ECO:0007669"/>
    <property type="project" value="UniProtKB-SubCell"/>
</dbReference>
<dbReference type="PANTHER" id="PTHR11630">
    <property type="entry name" value="DNA REPLICATION LICENSING FACTOR MCM FAMILY MEMBER"/>
    <property type="match status" value="1"/>
</dbReference>
<dbReference type="PROSITE" id="PS50051">
    <property type="entry name" value="MCM_2"/>
    <property type="match status" value="1"/>
</dbReference>
<dbReference type="GO" id="GO:0003697">
    <property type="term" value="F:single-stranded DNA binding"/>
    <property type="evidence" value="ECO:0007669"/>
    <property type="project" value="TreeGrafter"/>
</dbReference>
<evidence type="ECO:0000313" key="6">
    <source>
        <dbReference type="Proteomes" id="UP000748531"/>
    </source>
</evidence>
<dbReference type="InterPro" id="IPR031327">
    <property type="entry name" value="MCM"/>
</dbReference>
<evidence type="ECO:0000313" key="5">
    <source>
        <dbReference type="EMBL" id="KAF5399327.1"/>
    </source>
</evidence>
<dbReference type="Proteomes" id="UP000748531">
    <property type="component" value="Unassembled WGS sequence"/>
</dbReference>
<dbReference type="GO" id="GO:0042555">
    <property type="term" value="C:MCM complex"/>
    <property type="evidence" value="ECO:0007669"/>
    <property type="project" value="TreeGrafter"/>
</dbReference>
<evidence type="ECO:0000256" key="2">
    <source>
        <dbReference type="ARBA" id="ARBA00022840"/>
    </source>
</evidence>
<dbReference type="GO" id="GO:0016787">
    <property type="term" value="F:hydrolase activity"/>
    <property type="evidence" value="ECO:0007669"/>
    <property type="project" value="UniProtKB-KW"/>
</dbReference>
<dbReference type="Gene3D" id="3.40.50.300">
    <property type="entry name" value="P-loop containing nucleotide triphosphate hydrolases"/>
    <property type="match status" value="1"/>
</dbReference>
<keyword evidence="6" id="KW-1185">Reference proteome</keyword>
<dbReference type="OrthoDB" id="271325at2759"/>
<dbReference type="Pfam" id="PF17855">
    <property type="entry name" value="MCM_lid"/>
    <property type="match status" value="1"/>
</dbReference>
<keyword evidence="3" id="KW-0238">DNA-binding</keyword>
<dbReference type="EMBL" id="LUCH01004143">
    <property type="protein sequence ID" value="KAF5399327.1"/>
    <property type="molecule type" value="Genomic_DNA"/>
</dbReference>
<evidence type="ECO:0000256" key="3">
    <source>
        <dbReference type="ARBA" id="ARBA00023125"/>
    </source>
</evidence>
<gene>
    <name evidence="5" type="ORF">PHET_06777</name>
</gene>
<dbReference type="InterPro" id="IPR041562">
    <property type="entry name" value="MCM_lid"/>
</dbReference>
<evidence type="ECO:0000256" key="1">
    <source>
        <dbReference type="ARBA" id="ARBA00022741"/>
    </source>
</evidence>
<dbReference type="GO" id="GO:0000724">
    <property type="term" value="P:double-strand break repair via homologous recombination"/>
    <property type="evidence" value="ECO:0007669"/>
    <property type="project" value="TreeGrafter"/>
</dbReference>
<feature type="domain" description="MCM C-terminal AAA(+) ATPase" evidence="4">
    <location>
        <begin position="1"/>
        <end position="73"/>
    </location>
</feature>
<reference evidence="5" key="1">
    <citation type="submission" date="2019-05" db="EMBL/GenBank/DDBJ databases">
        <title>Annotation for the trematode Paragonimus heterotremus.</title>
        <authorList>
            <person name="Choi Y.-J."/>
        </authorList>
    </citation>
    <scope>NUCLEOTIDE SEQUENCE</scope>
    <source>
        <strain evidence="5">LC</strain>
    </source>
</reference>
<comment type="caution">
    <text evidence="5">The sequence shown here is derived from an EMBL/GenBank/DDBJ whole genome shotgun (WGS) entry which is preliminary data.</text>
</comment>
<dbReference type="GO" id="GO:0005524">
    <property type="term" value="F:ATP binding"/>
    <property type="evidence" value="ECO:0007669"/>
    <property type="project" value="UniProtKB-KW"/>
</dbReference>
<organism evidence="5 6">
    <name type="scientific">Paragonimus heterotremus</name>
    <dbReference type="NCBI Taxonomy" id="100268"/>
    <lineage>
        <taxon>Eukaryota</taxon>
        <taxon>Metazoa</taxon>
        <taxon>Spiralia</taxon>
        <taxon>Lophotrochozoa</taxon>
        <taxon>Platyhelminthes</taxon>
        <taxon>Trematoda</taxon>
        <taxon>Digenea</taxon>
        <taxon>Plagiorchiida</taxon>
        <taxon>Troglotremata</taxon>
        <taxon>Troglotrematidae</taxon>
        <taxon>Paragonimus</taxon>
    </lineage>
</organism>